<evidence type="ECO:0000256" key="4">
    <source>
        <dbReference type="ARBA" id="ARBA00022618"/>
    </source>
</evidence>
<evidence type="ECO:0000313" key="15">
    <source>
        <dbReference type="Proteomes" id="UP000256774"/>
    </source>
</evidence>
<evidence type="ECO:0000256" key="13">
    <source>
        <dbReference type="SAM" id="MobiDB-lite"/>
    </source>
</evidence>
<dbReference type="GO" id="GO:0051301">
    <property type="term" value="P:cell division"/>
    <property type="evidence" value="ECO:0007669"/>
    <property type="project" value="UniProtKB-KW"/>
</dbReference>
<feature type="compositionally biased region" description="Basic and acidic residues" evidence="13">
    <location>
        <begin position="85"/>
        <end position="95"/>
    </location>
</feature>
<dbReference type="GO" id="GO:0005886">
    <property type="term" value="C:plasma membrane"/>
    <property type="evidence" value="ECO:0007669"/>
    <property type="project" value="UniProtKB-SubCell"/>
</dbReference>
<dbReference type="OrthoDB" id="7068713at2"/>
<dbReference type="RefSeq" id="WP_116207781.1">
    <property type="nucleotide sequence ID" value="NZ_QUNR01000002.1"/>
</dbReference>
<evidence type="ECO:0000256" key="3">
    <source>
        <dbReference type="ARBA" id="ARBA00022519"/>
    </source>
</evidence>
<dbReference type="PANTHER" id="PTHR39579">
    <property type="entry name" value="INNER MEMBRANE PROTEIN YHCB"/>
    <property type="match status" value="1"/>
</dbReference>
<gene>
    <name evidence="14" type="ORF">DFR26_0910</name>
</gene>
<dbReference type="EMBL" id="QUNR01000002">
    <property type="protein sequence ID" value="REH38749.1"/>
    <property type="molecule type" value="Genomic_DNA"/>
</dbReference>
<evidence type="ECO:0000256" key="1">
    <source>
        <dbReference type="ARBA" id="ARBA00004377"/>
    </source>
</evidence>
<feature type="compositionally biased region" description="Basic and acidic residues" evidence="13">
    <location>
        <begin position="128"/>
        <end position="150"/>
    </location>
</feature>
<evidence type="ECO:0000256" key="8">
    <source>
        <dbReference type="ARBA" id="ARBA00023136"/>
    </source>
</evidence>
<evidence type="ECO:0000256" key="6">
    <source>
        <dbReference type="ARBA" id="ARBA00022960"/>
    </source>
</evidence>
<evidence type="ECO:0000256" key="7">
    <source>
        <dbReference type="ARBA" id="ARBA00022989"/>
    </source>
</evidence>
<keyword evidence="3" id="KW-0997">Cell inner membrane</keyword>
<dbReference type="PANTHER" id="PTHR39579:SF1">
    <property type="entry name" value="INNER MEMBRANE PROTEIN YHCB"/>
    <property type="match status" value="1"/>
</dbReference>
<feature type="region of interest" description="Disordered" evidence="13">
    <location>
        <begin position="85"/>
        <end position="150"/>
    </location>
</feature>
<accession>A0A3E0H5C6</accession>
<sequence>MTALWSALFFFIGVAAGAYYMKRKTSDHRSHELEALLTDLQNRHENYQQDVRSHFDHSAQLANEMTQRYRDLHEHLRAGAQVLCDDPKRSRDDNPAHQFVGLAGPAPEPQAPNPYGNIESGDFSYYEPPRDYATKDPQDKGMLDERYGFK</sequence>
<proteinExistence type="inferred from homology"/>
<dbReference type="InterPro" id="IPR009386">
    <property type="entry name" value="ZapG-like"/>
</dbReference>
<evidence type="ECO:0000256" key="12">
    <source>
        <dbReference type="ARBA" id="ARBA00035727"/>
    </source>
</evidence>
<dbReference type="Pfam" id="PF06295">
    <property type="entry name" value="ZapG-like"/>
    <property type="match status" value="1"/>
</dbReference>
<keyword evidence="9" id="KW-0131">Cell cycle</keyword>
<dbReference type="AlphaFoldDB" id="A0A3E0H5C6"/>
<evidence type="ECO:0000313" key="14">
    <source>
        <dbReference type="EMBL" id="REH38749.1"/>
    </source>
</evidence>
<comment type="similarity">
    <text evidence="10">Belongs to the ZapG family.</text>
</comment>
<keyword evidence="2" id="KW-1003">Cell membrane</keyword>
<evidence type="ECO:0000256" key="2">
    <source>
        <dbReference type="ARBA" id="ARBA00022475"/>
    </source>
</evidence>
<dbReference type="Proteomes" id="UP000256774">
    <property type="component" value="Unassembled WGS sequence"/>
</dbReference>
<evidence type="ECO:0000256" key="10">
    <source>
        <dbReference type="ARBA" id="ARBA00035657"/>
    </source>
</evidence>
<keyword evidence="6" id="KW-0133">Cell shape</keyword>
<keyword evidence="7" id="KW-1133">Transmembrane helix</keyword>
<protein>
    <recommendedName>
        <fullName evidence="11">Z-ring associated protein G</fullName>
    </recommendedName>
    <alternativeName>
        <fullName evidence="12">Cell division protein ZapG</fullName>
    </alternativeName>
</protein>
<reference evidence="14 15" key="1">
    <citation type="submission" date="2018-08" db="EMBL/GenBank/DDBJ databases">
        <title>Genomic Encyclopedia of Type Strains, Phase IV (KMG-IV): sequencing the most valuable type-strain genomes for metagenomic binning, comparative biology and taxonomic classification.</title>
        <authorList>
            <person name="Goeker M."/>
        </authorList>
    </citation>
    <scope>NUCLEOTIDE SEQUENCE [LARGE SCALE GENOMIC DNA]</scope>
    <source>
        <strain evidence="14 15">DSM 26022</strain>
    </source>
</reference>
<keyword evidence="5" id="KW-0812">Transmembrane</keyword>
<keyword evidence="4" id="KW-0132">Cell division</keyword>
<evidence type="ECO:0000256" key="11">
    <source>
        <dbReference type="ARBA" id="ARBA00035703"/>
    </source>
</evidence>
<keyword evidence="15" id="KW-1185">Reference proteome</keyword>
<name>A0A3E0H5C6_9GAMM</name>
<evidence type="ECO:0000256" key="5">
    <source>
        <dbReference type="ARBA" id="ARBA00022692"/>
    </source>
</evidence>
<dbReference type="GO" id="GO:0008360">
    <property type="term" value="P:regulation of cell shape"/>
    <property type="evidence" value="ECO:0007669"/>
    <property type="project" value="UniProtKB-KW"/>
</dbReference>
<organism evidence="14 15">
    <name type="scientific">Paraperlucidibaca baekdonensis</name>
    <dbReference type="NCBI Taxonomy" id="748120"/>
    <lineage>
        <taxon>Bacteria</taxon>
        <taxon>Pseudomonadati</taxon>
        <taxon>Pseudomonadota</taxon>
        <taxon>Gammaproteobacteria</taxon>
        <taxon>Moraxellales</taxon>
        <taxon>Moraxellaceae</taxon>
        <taxon>Paraperlucidibaca</taxon>
    </lineage>
</organism>
<evidence type="ECO:0000256" key="9">
    <source>
        <dbReference type="ARBA" id="ARBA00023306"/>
    </source>
</evidence>
<comment type="subcellular location">
    <subcellularLocation>
        <location evidence="1">Cell inner membrane</location>
        <topology evidence="1">Single-pass membrane protein</topology>
    </subcellularLocation>
</comment>
<comment type="caution">
    <text evidence="14">The sequence shown here is derived from an EMBL/GenBank/DDBJ whole genome shotgun (WGS) entry which is preliminary data.</text>
</comment>
<keyword evidence="8" id="KW-0472">Membrane</keyword>